<evidence type="ECO:0000256" key="1">
    <source>
        <dbReference type="SAM" id="MobiDB-lite"/>
    </source>
</evidence>
<feature type="compositionally biased region" description="Pro residues" evidence="1">
    <location>
        <begin position="8"/>
        <end position="22"/>
    </location>
</feature>
<reference evidence="2" key="1">
    <citation type="submission" date="2018-04" db="EMBL/GenBank/DDBJ databases">
        <title>WGS assembly of Panicum hallii.</title>
        <authorList>
            <person name="Lovell J."/>
            <person name="Jenkins J."/>
            <person name="Lowry D."/>
            <person name="Mamidi S."/>
            <person name="Sreedasyam A."/>
            <person name="Weng X."/>
            <person name="Barry K."/>
            <person name="Bonette J."/>
            <person name="Campitelli B."/>
            <person name="Daum C."/>
            <person name="Gordon S."/>
            <person name="Gould B."/>
            <person name="Lipzen A."/>
            <person name="Macqueen A."/>
            <person name="Palacio-Mejia J."/>
            <person name="Plott C."/>
            <person name="Shakirov E."/>
            <person name="Shu S."/>
            <person name="Yoshinaga Y."/>
            <person name="Zane M."/>
            <person name="Rokhsar D."/>
            <person name="Grimwood J."/>
            <person name="Schmutz J."/>
            <person name="Juenger T."/>
        </authorList>
    </citation>
    <scope>NUCLEOTIDE SEQUENCE [LARGE SCALE GENOMIC DNA]</scope>
    <source>
        <strain evidence="2">FIL2</strain>
    </source>
</reference>
<name>A0A2T8IDY4_9POAL</name>
<evidence type="ECO:0000313" key="2">
    <source>
        <dbReference type="EMBL" id="PVH35884.1"/>
    </source>
</evidence>
<proteinExistence type="predicted"/>
<accession>A0A2T8IDY4</accession>
<dbReference type="Proteomes" id="UP000243499">
    <property type="component" value="Chromosome 7"/>
</dbReference>
<dbReference type="AlphaFoldDB" id="A0A2T8IDY4"/>
<dbReference type="EMBL" id="CM008052">
    <property type="protein sequence ID" value="PVH35884.1"/>
    <property type="molecule type" value="Genomic_DNA"/>
</dbReference>
<dbReference type="SUPFAM" id="SSF101447">
    <property type="entry name" value="Formin homology 2 domain (FH2 domain)"/>
    <property type="match status" value="1"/>
</dbReference>
<feature type="compositionally biased region" description="Basic and acidic residues" evidence="1">
    <location>
        <begin position="23"/>
        <end position="36"/>
    </location>
</feature>
<gene>
    <name evidence="2" type="ORF">PAHAL_7G300700</name>
</gene>
<protein>
    <submittedName>
        <fullName evidence="2">Uncharacterized protein</fullName>
    </submittedName>
</protein>
<dbReference type="Gramene" id="PVH35884">
    <property type="protein sequence ID" value="PVH35884"/>
    <property type="gene ID" value="PAHAL_7G300700"/>
</dbReference>
<sequence length="168" mass="18079">MLGRLPETTPPPPPPPPPPPRPGAREESAAPRRVGTEEVEEAELNRHRKRAGMARGRCVTSSEDDADAAAPENGETGVAFPFHFGVDGIEGILHRRPRRLGLFDLSLVLGVSTLQGSNCGGLVTMVLVRHGSHPYSNIWCMVGCFSSPCLDIEIVKCIILGSINFDMS</sequence>
<organism evidence="2">
    <name type="scientific">Panicum hallii</name>
    <dbReference type="NCBI Taxonomy" id="206008"/>
    <lineage>
        <taxon>Eukaryota</taxon>
        <taxon>Viridiplantae</taxon>
        <taxon>Streptophyta</taxon>
        <taxon>Embryophyta</taxon>
        <taxon>Tracheophyta</taxon>
        <taxon>Spermatophyta</taxon>
        <taxon>Magnoliopsida</taxon>
        <taxon>Liliopsida</taxon>
        <taxon>Poales</taxon>
        <taxon>Poaceae</taxon>
        <taxon>PACMAD clade</taxon>
        <taxon>Panicoideae</taxon>
        <taxon>Panicodae</taxon>
        <taxon>Paniceae</taxon>
        <taxon>Panicinae</taxon>
        <taxon>Panicum</taxon>
        <taxon>Panicum sect. Panicum</taxon>
    </lineage>
</organism>
<feature type="region of interest" description="Disordered" evidence="1">
    <location>
        <begin position="1"/>
        <end position="73"/>
    </location>
</feature>